<dbReference type="OrthoDB" id="8120989at2759"/>
<evidence type="ECO:0000313" key="2">
    <source>
        <dbReference type="Proteomes" id="UP001652582"/>
    </source>
</evidence>
<dbReference type="GeneID" id="112054598"/>
<dbReference type="KEGG" id="bany:112054598"/>
<sequence>MLLKIPIYKLMLSLLYRLQLRVKLIPYLLIKKDLLIGNQRAQWSIIEELYATDGEAGRARTTTLTDKHIRPTSYDKMKVNHAEVFSNTVYISLSMYLKTCERFRMDHNYIVPPINIDNGFFTAEIILFMNNLFDSLNGGGHKSTSLRNALSLESDHFLVLE</sequence>
<dbReference type="Proteomes" id="UP001652582">
    <property type="component" value="Chromosome 4"/>
</dbReference>
<keyword evidence="2" id="KW-1185">Reference proteome</keyword>
<gene>
    <name evidence="3" type="primary">LOC112054598</name>
</gene>
<evidence type="ECO:0000259" key="1">
    <source>
        <dbReference type="Pfam" id="PF21788"/>
    </source>
</evidence>
<dbReference type="InterPro" id="IPR048366">
    <property type="entry name" value="TNP-like_GBD"/>
</dbReference>
<feature type="domain" description="Transposable element P transposase-like GTP-binding insertion" evidence="1">
    <location>
        <begin position="34"/>
        <end position="143"/>
    </location>
</feature>
<protein>
    <submittedName>
        <fullName evidence="3">Uncharacterized protein LOC112054598</fullName>
    </submittedName>
</protein>
<dbReference type="RefSeq" id="XP_023950207.1">
    <property type="nucleotide sequence ID" value="XM_024094439.2"/>
</dbReference>
<evidence type="ECO:0000313" key="3">
    <source>
        <dbReference type="RefSeq" id="XP_023950207.1"/>
    </source>
</evidence>
<dbReference type="AlphaFoldDB" id="A0A6J1NY57"/>
<name>A0A6J1NY57_BICAN</name>
<dbReference type="Pfam" id="PF21788">
    <property type="entry name" value="TNP-like_GBD"/>
    <property type="match status" value="1"/>
</dbReference>
<accession>A0A6J1NY57</accession>
<organism evidence="2 3">
    <name type="scientific">Bicyclus anynana</name>
    <name type="common">Squinting bush brown butterfly</name>
    <dbReference type="NCBI Taxonomy" id="110368"/>
    <lineage>
        <taxon>Eukaryota</taxon>
        <taxon>Metazoa</taxon>
        <taxon>Ecdysozoa</taxon>
        <taxon>Arthropoda</taxon>
        <taxon>Hexapoda</taxon>
        <taxon>Insecta</taxon>
        <taxon>Pterygota</taxon>
        <taxon>Neoptera</taxon>
        <taxon>Endopterygota</taxon>
        <taxon>Lepidoptera</taxon>
        <taxon>Glossata</taxon>
        <taxon>Ditrysia</taxon>
        <taxon>Papilionoidea</taxon>
        <taxon>Nymphalidae</taxon>
        <taxon>Satyrinae</taxon>
        <taxon>Satyrini</taxon>
        <taxon>Mycalesina</taxon>
        <taxon>Bicyclus</taxon>
    </lineage>
</organism>
<proteinExistence type="predicted"/>
<reference evidence="3" key="1">
    <citation type="submission" date="2025-08" db="UniProtKB">
        <authorList>
            <consortium name="RefSeq"/>
        </authorList>
    </citation>
    <scope>IDENTIFICATION</scope>
</reference>